<dbReference type="OrthoDB" id="9790614at2"/>
<dbReference type="Gene3D" id="3.40.50.300">
    <property type="entry name" value="P-loop containing nucleotide triphosphate hydrolases"/>
    <property type="match status" value="1"/>
</dbReference>
<dbReference type="SMART" id="SM00382">
    <property type="entry name" value="AAA"/>
    <property type="match status" value="1"/>
</dbReference>
<dbReference type="InterPro" id="IPR003593">
    <property type="entry name" value="AAA+_ATPase"/>
</dbReference>
<dbReference type="InterPro" id="IPR003439">
    <property type="entry name" value="ABC_transporter-like_ATP-bd"/>
</dbReference>
<dbReference type="InterPro" id="IPR017871">
    <property type="entry name" value="ABC_transporter-like_CS"/>
</dbReference>
<evidence type="ECO:0000256" key="4">
    <source>
        <dbReference type="SAM" id="MobiDB-lite"/>
    </source>
</evidence>
<feature type="domain" description="ABC transporter" evidence="5">
    <location>
        <begin position="4"/>
        <end position="240"/>
    </location>
</feature>
<protein>
    <submittedName>
        <fullName evidence="6">Maltose/maltodextrin import ATP-binding protein MalK</fullName>
    </submittedName>
</protein>
<dbReference type="GO" id="GO:0016887">
    <property type="term" value="F:ATP hydrolysis activity"/>
    <property type="evidence" value="ECO:0007669"/>
    <property type="project" value="InterPro"/>
</dbReference>
<dbReference type="AlphaFoldDB" id="A0A517N7V2"/>
<dbReference type="InterPro" id="IPR008995">
    <property type="entry name" value="Mo/tungstate-bd_C_term_dom"/>
</dbReference>
<keyword evidence="2" id="KW-0547">Nucleotide-binding</keyword>
<dbReference type="InterPro" id="IPR047641">
    <property type="entry name" value="ABC_transpr_MalK/UgpC-like"/>
</dbReference>
<evidence type="ECO:0000313" key="6">
    <source>
        <dbReference type="EMBL" id="QDT03190.1"/>
    </source>
</evidence>
<dbReference type="PROSITE" id="PS50893">
    <property type="entry name" value="ABC_TRANSPORTER_2"/>
    <property type="match status" value="1"/>
</dbReference>
<evidence type="ECO:0000256" key="1">
    <source>
        <dbReference type="ARBA" id="ARBA00022448"/>
    </source>
</evidence>
<dbReference type="InterPro" id="IPR027417">
    <property type="entry name" value="P-loop_NTPase"/>
</dbReference>
<sequence>MSQVELRNIESTLGGNVVLRGLDFVIPPEILAQAPQPYVVFLGASGSGKSTTLKIIAGLQAADSGNVIIDGRDVGGVPARDRGVAMVFQQDALYPHLTIRETLATTVRSVADRSVRQSQLDQAIELTGIAAIVDRYPDGLSGGELRRAAIAKAIARNAPVRLLDEPLSALDGPIRHALAGDLKRWHSQQPGLTIHVTHDGDEAMRMADVIAVIDGGTIVQIAKPETIYDAPASLAVANAIGSPPINRFPAIIRRGKIVSQDERVQLGTLKCPQDAATDRAVVLAVRPDRFVIGTSLVGGVAADDWGLSWSPPLADRSWCRVSQGVQLTAPVGPDATPGAGYQGGGSNRDGLDRNWATAVLSPAPTVPLDGELVLSASVGDVHVFDASTGMRIEGVHVDG</sequence>
<dbReference type="SUPFAM" id="SSF52540">
    <property type="entry name" value="P-loop containing nucleoside triphosphate hydrolases"/>
    <property type="match status" value="1"/>
</dbReference>
<dbReference type="Pfam" id="PF00005">
    <property type="entry name" value="ABC_tran"/>
    <property type="match status" value="1"/>
</dbReference>
<feature type="region of interest" description="Disordered" evidence="4">
    <location>
        <begin position="329"/>
        <end position="348"/>
    </location>
</feature>
<dbReference type="PANTHER" id="PTHR43875:SF1">
    <property type="entry name" value="OSMOPROTECTIVE COMPOUNDS UPTAKE ATP-BINDING PROTEIN GGTA"/>
    <property type="match status" value="1"/>
</dbReference>
<dbReference type="GO" id="GO:0005524">
    <property type="term" value="F:ATP binding"/>
    <property type="evidence" value="ECO:0007669"/>
    <property type="project" value="UniProtKB-KW"/>
</dbReference>
<evidence type="ECO:0000259" key="5">
    <source>
        <dbReference type="PROSITE" id="PS50893"/>
    </source>
</evidence>
<name>A0A517N7V2_9BACT</name>
<dbReference type="KEGG" id="rlc:K227x_15720"/>
<evidence type="ECO:0000256" key="2">
    <source>
        <dbReference type="ARBA" id="ARBA00022741"/>
    </source>
</evidence>
<evidence type="ECO:0000313" key="7">
    <source>
        <dbReference type="Proteomes" id="UP000318538"/>
    </source>
</evidence>
<dbReference type="Proteomes" id="UP000318538">
    <property type="component" value="Chromosome"/>
</dbReference>
<dbReference type="PANTHER" id="PTHR43875">
    <property type="entry name" value="MALTODEXTRIN IMPORT ATP-BINDING PROTEIN MSMX"/>
    <property type="match status" value="1"/>
</dbReference>
<reference evidence="6 7" key="1">
    <citation type="submission" date="2019-02" db="EMBL/GenBank/DDBJ databases">
        <title>Deep-cultivation of Planctomycetes and their phenomic and genomic characterization uncovers novel biology.</title>
        <authorList>
            <person name="Wiegand S."/>
            <person name="Jogler M."/>
            <person name="Boedeker C."/>
            <person name="Pinto D."/>
            <person name="Vollmers J."/>
            <person name="Rivas-Marin E."/>
            <person name="Kohn T."/>
            <person name="Peeters S.H."/>
            <person name="Heuer A."/>
            <person name="Rast P."/>
            <person name="Oberbeckmann S."/>
            <person name="Bunk B."/>
            <person name="Jeske O."/>
            <person name="Meyerdierks A."/>
            <person name="Storesund J.E."/>
            <person name="Kallscheuer N."/>
            <person name="Luecker S."/>
            <person name="Lage O.M."/>
            <person name="Pohl T."/>
            <person name="Merkel B.J."/>
            <person name="Hornburger P."/>
            <person name="Mueller R.-W."/>
            <person name="Bruemmer F."/>
            <person name="Labrenz M."/>
            <person name="Spormann A.M."/>
            <person name="Op den Camp H."/>
            <person name="Overmann J."/>
            <person name="Amann R."/>
            <person name="Jetten M.S.M."/>
            <person name="Mascher T."/>
            <person name="Medema M.H."/>
            <person name="Devos D.P."/>
            <person name="Kaster A.-K."/>
            <person name="Ovreas L."/>
            <person name="Rohde M."/>
            <person name="Galperin M.Y."/>
            <person name="Jogler C."/>
        </authorList>
    </citation>
    <scope>NUCLEOTIDE SEQUENCE [LARGE SCALE GENOMIC DNA]</scope>
    <source>
        <strain evidence="6 7">K22_7</strain>
    </source>
</reference>
<gene>
    <name evidence="6" type="primary">malK</name>
    <name evidence="6" type="ORF">K227x_15720</name>
</gene>
<accession>A0A517N7V2</accession>
<proteinExistence type="predicted"/>
<dbReference type="EMBL" id="CP036525">
    <property type="protein sequence ID" value="QDT03190.1"/>
    <property type="molecule type" value="Genomic_DNA"/>
</dbReference>
<dbReference type="PROSITE" id="PS00211">
    <property type="entry name" value="ABC_TRANSPORTER_1"/>
    <property type="match status" value="1"/>
</dbReference>
<dbReference type="RefSeq" id="WP_145168936.1">
    <property type="nucleotide sequence ID" value="NZ_CP036525.1"/>
</dbReference>
<keyword evidence="3 6" id="KW-0067">ATP-binding</keyword>
<dbReference type="GO" id="GO:0055052">
    <property type="term" value="C:ATP-binding cassette (ABC) transporter complex, substrate-binding subunit-containing"/>
    <property type="evidence" value="ECO:0007669"/>
    <property type="project" value="TreeGrafter"/>
</dbReference>
<organism evidence="6 7">
    <name type="scientific">Rubripirellula lacrimiformis</name>
    <dbReference type="NCBI Taxonomy" id="1930273"/>
    <lineage>
        <taxon>Bacteria</taxon>
        <taxon>Pseudomonadati</taxon>
        <taxon>Planctomycetota</taxon>
        <taxon>Planctomycetia</taxon>
        <taxon>Pirellulales</taxon>
        <taxon>Pirellulaceae</taxon>
        <taxon>Rubripirellula</taxon>
    </lineage>
</organism>
<dbReference type="Gene3D" id="2.40.50.100">
    <property type="match status" value="1"/>
</dbReference>
<keyword evidence="1" id="KW-0813">Transport</keyword>
<keyword evidence="7" id="KW-1185">Reference proteome</keyword>
<evidence type="ECO:0000256" key="3">
    <source>
        <dbReference type="ARBA" id="ARBA00022840"/>
    </source>
</evidence>
<dbReference type="SUPFAM" id="SSF50331">
    <property type="entry name" value="MOP-like"/>
    <property type="match status" value="1"/>
</dbReference>